<organism evidence="1 2">
    <name type="scientific">Eiseniibacteriota bacterium</name>
    <dbReference type="NCBI Taxonomy" id="2212470"/>
    <lineage>
        <taxon>Bacteria</taxon>
        <taxon>Candidatus Eiseniibacteriota</taxon>
    </lineage>
</organism>
<dbReference type="AlphaFoldDB" id="A0A538TY31"/>
<name>A0A538TY31_UNCEI</name>
<comment type="caution">
    <text evidence="1">The sequence shown here is derived from an EMBL/GenBank/DDBJ whole genome shotgun (WGS) entry which is preliminary data.</text>
</comment>
<dbReference type="Proteomes" id="UP000316609">
    <property type="component" value="Unassembled WGS sequence"/>
</dbReference>
<dbReference type="EMBL" id="VBOY01000007">
    <property type="protein sequence ID" value="TMQ68550.1"/>
    <property type="molecule type" value="Genomic_DNA"/>
</dbReference>
<sequence>MKLTGQDLPALCGDLDEALRELTSGVERDTSLWTRGRPKKWAAGQQIAHVGLIMTLMAEAFEAAEPALRASTLPPVPRRGLLQAMFVKVVVEGGFMPSGARAVAASLPPDCPEPAATLAALRADAGRLRAVGERMSAPERDRLWIWNPIGGVPSKVTTWHYRLPEAVRIHAVHARHHARSIAGIPAA</sequence>
<reference evidence="1 2" key="1">
    <citation type="journal article" date="2019" name="Nat. Microbiol.">
        <title>Mediterranean grassland soil C-N compound turnover is dependent on rainfall and depth, and is mediated by genomically divergent microorganisms.</title>
        <authorList>
            <person name="Diamond S."/>
            <person name="Andeer P.F."/>
            <person name="Li Z."/>
            <person name="Crits-Christoph A."/>
            <person name="Burstein D."/>
            <person name="Anantharaman K."/>
            <person name="Lane K.R."/>
            <person name="Thomas B.C."/>
            <person name="Pan C."/>
            <person name="Northen T.R."/>
            <person name="Banfield J.F."/>
        </authorList>
    </citation>
    <scope>NUCLEOTIDE SEQUENCE [LARGE SCALE GENOMIC DNA]</scope>
    <source>
        <strain evidence="1">WS_8</strain>
    </source>
</reference>
<dbReference type="Gene3D" id="1.20.120.450">
    <property type="entry name" value="dinb family like domain"/>
    <property type="match status" value="1"/>
</dbReference>
<evidence type="ECO:0008006" key="3">
    <source>
        <dbReference type="Google" id="ProtNLM"/>
    </source>
</evidence>
<proteinExistence type="predicted"/>
<evidence type="ECO:0000313" key="1">
    <source>
        <dbReference type="EMBL" id="TMQ68550.1"/>
    </source>
</evidence>
<evidence type="ECO:0000313" key="2">
    <source>
        <dbReference type="Proteomes" id="UP000316609"/>
    </source>
</evidence>
<dbReference type="InterPro" id="IPR034660">
    <property type="entry name" value="DinB/YfiT-like"/>
</dbReference>
<accession>A0A538TY31</accession>
<gene>
    <name evidence="1" type="ORF">E6K78_00975</name>
</gene>
<protein>
    <recommendedName>
        <fullName evidence="3">DinB family protein</fullName>
    </recommendedName>
</protein>